<dbReference type="SUPFAM" id="SSF53756">
    <property type="entry name" value="UDP-Glycosyltransferase/glycogen phosphorylase"/>
    <property type="match status" value="1"/>
</dbReference>
<dbReference type="GO" id="GO:0009252">
    <property type="term" value="P:peptidoglycan biosynthetic process"/>
    <property type="evidence" value="ECO:0007669"/>
    <property type="project" value="UniProtKB-UniRule"/>
</dbReference>
<keyword evidence="6 10" id="KW-0573">Peptidoglycan synthesis</keyword>
<name>A0A1E3GSG7_9GAMM</name>
<dbReference type="NCBIfam" id="TIGR01133">
    <property type="entry name" value="murG"/>
    <property type="match status" value="1"/>
</dbReference>
<dbReference type="GO" id="GO:0071555">
    <property type="term" value="P:cell wall organization"/>
    <property type="evidence" value="ECO:0007669"/>
    <property type="project" value="UniProtKB-KW"/>
</dbReference>
<dbReference type="PANTHER" id="PTHR21015:SF22">
    <property type="entry name" value="GLYCOSYLTRANSFERASE"/>
    <property type="match status" value="1"/>
</dbReference>
<dbReference type="InterPro" id="IPR004276">
    <property type="entry name" value="GlycoTrans_28_N"/>
</dbReference>
<dbReference type="GO" id="GO:0051301">
    <property type="term" value="P:cell division"/>
    <property type="evidence" value="ECO:0007669"/>
    <property type="project" value="UniProtKB-KW"/>
</dbReference>
<keyword evidence="1 10" id="KW-1003">Cell membrane</keyword>
<dbReference type="UniPathway" id="UPA00219"/>
<dbReference type="GO" id="GO:0005975">
    <property type="term" value="P:carbohydrate metabolic process"/>
    <property type="evidence" value="ECO:0007669"/>
    <property type="project" value="InterPro"/>
</dbReference>
<evidence type="ECO:0000256" key="4">
    <source>
        <dbReference type="ARBA" id="ARBA00022679"/>
    </source>
</evidence>
<dbReference type="AlphaFoldDB" id="A0A1E3GSG7"/>
<comment type="catalytic activity">
    <reaction evidence="10">
        <text>di-trans,octa-cis-undecaprenyl diphospho-N-acetyl-alpha-D-muramoyl-L-alanyl-D-glutamyl-meso-2,6-diaminopimeloyl-D-alanyl-D-alanine + UDP-N-acetyl-alpha-D-glucosamine = di-trans,octa-cis-undecaprenyl diphospho-[N-acetyl-alpha-D-glucosaminyl-(1-&gt;4)]-N-acetyl-alpha-D-muramoyl-L-alanyl-D-glutamyl-meso-2,6-diaminopimeloyl-D-alanyl-D-alanine + UDP + H(+)</text>
        <dbReference type="Rhea" id="RHEA:31227"/>
        <dbReference type="ChEBI" id="CHEBI:15378"/>
        <dbReference type="ChEBI" id="CHEBI:57705"/>
        <dbReference type="ChEBI" id="CHEBI:58223"/>
        <dbReference type="ChEBI" id="CHEBI:61387"/>
        <dbReference type="ChEBI" id="CHEBI:61388"/>
        <dbReference type="EC" id="2.4.1.227"/>
    </reaction>
</comment>
<dbReference type="Gene3D" id="3.40.50.2000">
    <property type="entry name" value="Glycogen Phosphorylase B"/>
    <property type="match status" value="2"/>
</dbReference>
<feature type="binding site" evidence="10">
    <location>
        <position position="162"/>
    </location>
    <ligand>
        <name>UDP-N-acetyl-alpha-D-glucosamine</name>
        <dbReference type="ChEBI" id="CHEBI:57705"/>
    </ligand>
</feature>
<evidence type="ECO:0000256" key="8">
    <source>
        <dbReference type="ARBA" id="ARBA00023306"/>
    </source>
</evidence>
<evidence type="ECO:0000256" key="10">
    <source>
        <dbReference type="HAMAP-Rule" id="MF_00033"/>
    </source>
</evidence>
<comment type="similarity">
    <text evidence="10">Belongs to the glycosyltransferase 28 family. MurG subfamily.</text>
</comment>
<keyword evidence="2 10" id="KW-0132">Cell division</keyword>
<dbReference type="Pfam" id="PF03033">
    <property type="entry name" value="Glyco_transf_28"/>
    <property type="match status" value="1"/>
</dbReference>
<comment type="pathway">
    <text evidence="10">Cell wall biogenesis; peptidoglycan biosynthesis.</text>
</comment>
<protein>
    <recommendedName>
        <fullName evidence="10">UDP-N-acetylglucosamine--N-acetylmuramyl-(pentapeptide) pyrophosphoryl-undecaprenol N-acetylglucosamine transferase</fullName>
        <ecNumber evidence="10">2.4.1.227</ecNumber>
    </recommendedName>
    <alternativeName>
        <fullName evidence="10">Undecaprenyl-PP-MurNAc-pentapeptide-UDPGlcNAc GlcNAc transferase</fullName>
    </alternativeName>
</protein>
<evidence type="ECO:0000313" key="14">
    <source>
        <dbReference type="Proteomes" id="UP000094379"/>
    </source>
</evidence>
<evidence type="ECO:0000259" key="12">
    <source>
        <dbReference type="Pfam" id="PF04101"/>
    </source>
</evidence>
<sequence>MTRVLIMAGGTGGHVFPALAVAEELRSRSVKVEWIGTERGIESRLVPAAAFKLNLIPIKGLRGNGLLGWLVAPFRILRAVIESRKVIKRFQPDVVIGLGGFASGPGGLAAWLSGKPLLIHEQNAIAGLTNRLLAKIAKQVLQGFEKSFTQTAKTKWVGNPVRAQIEKLPEPQVRYAARALSPFKLLVLGGSLGAKSLNQVVPQALALLKTEHPVEVIHQCGEKHLADCQQAYQHAGVTGKVTQFIDDMAVAYAEADLVICRAGALTVAEVAATGVAAIFVPYPFAVDDHQTHNAQALKDAGAALLIKDSDLNAQDLAATLKSLLEDRKQLESMAIQARTLAKPGTAAQIADICLEYAHG</sequence>
<dbReference type="STRING" id="291169.A9E74_01248"/>
<evidence type="ECO:0000256" key="3">
    <source>
        <dbReference type="ARBA" id="ARBA00022676"/>
    </source>
</evidence>
<feature type="binding site" evidence="10">
    <location>
        <position position="123"/>
    </location>
    <ligand>
        <name>UDP-N-acetyl-alpha-D-glucosamine</name>
        <dbReference type="ChEBI" id="CHEBI:57705"/>
    </ligand>
</feature>
<dbReference type="Proteomes" id="UP000094379">
    <property type="component" value="Unassembled WGS sequence"/>
</dbReference>
<evidence type="ECO:0000313" key="13">
    <source>
        <dbReference type="EMBL" id="ODN67008.1"/>
    </source>
</evidence>
<dbReference type="EMBL" id="MCRI01000010">
    <property type="protein sequence ID" value="ODN67008.1"/>
    <property type="molecule type" value="Genomic_DNA"/>
</dbReference>
<keyword evidence="4 10" id="KW-0808">Transferase</keyword>
<keyword evidence="9 10" id="KW-0961">Cell wall biogenesis/degradation</keyword>
<dbReference type="GO" id="GO:0051991">
    <property type="term" value="F:UDP-N-acetyl-D-glucosamine:N-acetylmuramoyl-L-alanyl-D-glutamyl-meso-2,6-diaminopimelyl-D-alanyl-D-alanine-diphosphoundecaprenol 4-beta-N-acetylglucosaminlytransferase activity"/>
    <property type="evidence" value="ECO:0007669"/>
    <property type="project" value="RHEA"/>
</dbReference>
<feature type="binding site" evidence="10">
    <location>
        <begin position="264"/>
        <end position="269"/>
    </location>
    <ligand>
        <name>UDP-N-acetyl-alpha-D-glucosamine</name>
        <dbReference type="ChEBI" id="CHEBI:57705"/>
    </ligand>
</feature>
<organism evidence="13 14">
    <name type="scientific">Methylophaga muralis</name>
    <dbReference type="NCBI Taxonomy" id="291169"/>
    <lineage>
        <taxon>Bacteria</taxon>
        <taxon>Pseudomonadati</taxon>
        <taxon>Pseudomonadota</taxon>
        <taxon>Gammaproteobacteria</taxon>
        <taxon>Thiotrichales</taxon>
        <taxon>Piscirickettsiaceae</taxon>
        <taxon>Methylophaga</taxon>
    </lineage>
</organism>
<keyword evidence="8 10" id="KW-0131">Cell cycle</keyword>
<dbReference type="InterPro" id="IPR007235">
    <property type="entry name" value="Glyco_trans_28_C"/>
</dbReference>
<feature type="binding site" evidence="10">
    <location>
        <position position="290"/>
    </location>
    <ligand>
        <name>UDP-N-acetyl-alpha-D-glucosamine</name>
        <dbReference type="ChEBI" id="CHEBI:57705"/>
    </ligand>
</feature>
<keyword evidence="14" id="KW-1185">Reference proteome</keyword>
<keyword evidence="3 10" id="KW-0328">Glycosyltransferase</keyword>
<dbReference type="Pfam" id="PF04101">
    <property type="entry name" value="Glyco_tran_28_C"/>
    <property type="match status" value="1"/>
</dbReference>
<dbReference type="HAMAP" id="MF_00033">
    <property type="entry name" value="MurG"/>
    <property type="match status" value="1"/>
</dbReference>
<evidence type="ECO:0000256" key="2">
    <source>
        <dbReference type="ARBA" id="ARBA00022618"/>
    </source>
</evidence>
<evidence type="ECO:0000256" key="6">
    <source>
        <dbReference type="ARBA" id="ARBA00022984"/>
    </source>
</evidence>
<feature type="domain" description="Glycosyltransferase family 28 N-terminal" evidence="11">
    <location>
        <begin position="4"/>
        <end position="141"/>
    </location>
</feature>
<evidence type="ECO:0000256" key="5">
    <source>
        <dbReference type="ARBA" id="ARBA00022960"/>
    </source>
</evidence>
<dbReference type="EC" id="2.4.1.227" evidence="10"/>
<dbReference type="RefSeq" id="WP_069295740.1">
    <property type="nucleotide sequence ID" value="NZ_MCRI01000010.1"/>
</dbReference>
<keyword evidence="5 10" id="KW-0133">Cell shape</keyword>
<accession>A0A1E3GSG7</accession>
<proteinExistence type="inferred from homology"/>
<dbReference type="GO" id="GO:0008360">
    <property type="term" value="P:regulation of cell shape"/>
    <property type="evidence" value="ECO:0007669"/>
    <property type="project" value="UniProtKB-KW"/>
</dbReference>
<feature type="binding site" evidence="10">
    <location>
        <begin position="11"/>
        <end position="13"/>
    </location>
    <ligand>
        <name>UDP-N-acetyl-alpha-D-glucosamine</name>
        <dbReference type="ChEBI" id="CHEBI:57705"/>
    </ligand>
</feature>
<feature type="binding site" evidence="10">
    <location>
        <position position="245"/>
    </location>
    <ligand>
        <name>UDP-N-acetyl-alpha-D-glucosamine</name>
        <dbReference type="ChEBI" id="CHEBI:57705"/>
    </ligand>
</feature>
<gene>
    <name evidence="10 13" type="primary">murG</name>
    <name evidence="13" type="ORF">A9E74_01248</name>
</gene>
<dbReference type="PANTHER" id="PTHR21015">
    <property type="entry name" value="UDP-N-ACETYLGLUCOSAMINE--N-ACETYLMURAMYL-(PENTAPEPTIDE) PYROPHOSPHORYL-UNDECAPRENOL N-ACETYLGLUCOSAMINE TRANSFERASE 1"/>
    <property type="match status" value="1"/>
</dbReference>
<keyword evidence="7 10" id="KW-0472">Membrane</keyword>
<comment type="caution">
    <text evidence="13">The sequence shown here is derived from an EMBL/GenBank/DDBJ whole genome shotgun (WGS) entry which is preliminary data.</text>
</comment>
<evidence type="ECO:0000256" key="9">
    <source>
        <dbReference type="ARBA" id="ARBA00023316"/>
    </source>
</evidence>
<comment type="subcellular location">
    <subcellularLocation>
        <location evidence="10">Cell membrane</location>
        <topology evidence="10">Peripheral membrane protein</topology>
        <orientation evidence="10">Cytoplasmic side</orientation>
    </subcellularLocation>
</comment>
<dbReference type="CDD" id="cd03785">
    <property type="entry name" value="GT28_MurG"/>
    <property type="match status" value="1"/>
</dbReference>
<dbReference type="PATRIC" id="fig|291169.3.peg.1254"/>
<dbReference type="InterPro" id="IPR006009">
    <property type="entry name" value="GlcNAc_MurG"/>
</dbReference>
<feature type="binding site" evidence="10">
    <location>
        <position position="191"/>
    </location>
    <ligand>
        <name>UDP-N-acetyl-alpha-D-glucosamine</name>
        <dbReference type="ChEBI" id="CHEBI:57705"/>
    </ligand>
</feature>
<dbReference type="GO" id="GO:0050511">
    <property type="term" value="F:undecaprenyldiphospho-muramoylpentapeptide beta-N-acetylglucosaminyltransferase activity"/>
    <property type="evidence" value="ECO:0007669"/>
    <property type="project" value="UniProtKB-UniRule"/>
</dbReference>
<feature type="domain" description="Glycosyl transferase family 28 C-terminal" evidence="12">
    <location>
        <begin position="185"/>
        <end position="343"/>
    </location>
</feature>
<evidence type="ECO:0000256" key="7">
    <source>
        <dbReference type="ARBA" id="ARBA00023136"/>
    </source>
</evidence>
<comment type="function">
    <text evidence="10">Cell wall formation. Catalyzes the transfer of a GlcNAc subunit on undecaprenyl-pyrophosphoryl-MurNAc-pentapeptide (lipid intermediate I) to form undecaprenyl-pyrophosphoryl-MurNAc-(pentapeptide)GlcNAc (lipid intermediate II).</text>
</comment>
<evidence type="ECO:0000259" key="11">
    <source>
        <dbReference type="Pfam" id="PF03033"/>
    </source>
</evidence>
<reference evidence="13 14" key="1">
    <citation type="submission" date="2016-07" db="EMBL/GenBank/DDBJ databases">
        <title>Draft Genome Sequence of Methylophaga muralis Bur 1.</title>
        <authorList>
            <person name="Vasilenko O.V."/>
            <person name="Doronina N.V."/>
            <person name="Shmareva M.N."/>
            <person name="Tarlachkov S.V."/>
            <person name="Mustakhimov I."/>
            <person name="Trotsenko Y.A."/>
        </authorList>
    </citation>
    <scope>NUCLEOTIDE SEQUENCE [LARGE SCALE GENOMIC DNA]</scope>
    <source>
        <strain evidence="13 14">Bur 1</strain>
    </source>
</reference>
<dbReference type="GO" id="GO:0005886">
    <property type="term" value="C:plasma membrane"/>
    <property type="evidence" value="ECO:0007669"/>
    <property type="project" value="UniProtKB-SubCell"/>
</dbReference>
<evidence type="ECO:0000256" key="1">
    <source>
        <dbReference type="ARBA" id="ARBA00022475"/>
    </source>
</evidence>